<dbReference type="PRINTS" id="PR00080">
    <property type="entry name" value="SDRFAMILY"/>
</dbReference>
<dbReference type="InterPro" id="IPR036291">
    <property type="entry name" value="NAD(P)-bd_dom_sf"/>
</dbReference>
<comment type="similarity">
    <text evidence="1">Belongs to the short-chain dehydrogenases/reductases (SDR) family.</text>
</comment>
<dbReference type="EMBL" id="BAAAQD010000023">
    <property type="protein sequence ID" value="GAA1553793.1"/>
    <property type="molecule type" value="Genomic_DNA"/>
</dbReference>
<name>A0ABN2C9G9_9ACTN</name>
<dbReference type="CDD" id="cd05233">
    <property type="entry name" value="SDR_c"/>
    <property type="match status" value="1"/>
</dbReference>
<dbReference type="Proteomes" id="UP001501470">
    <property type="component" value="Unassembled WGS sequence"/>
</dbReference>
<dbReference type="NCBIfam" id="NF005095">
    <property type="entry name" value="PRK06523.1"/>
    <property type="match status" value="1"/>
</dbReference>
<organism evidence="3 4">
    <name type="scientific">Dactylosporangium maewongense</name>
    <dbReference type="NCBI Taxonomy" id="634393"/>
    <lineage>
        <taxon>Bacteria</taxon>
        <taxon>Bacillati</taxon>
        <taxon>Actinomycetota</taxon>
        <taxon>Actinomycetes</taxon>
        <taxon>Micromonosporales</taxon>
        <taxon>Micromonosporaceae</taxon>
        <taxon>Dactylosporangium</taxon>
    </lineage>
</organism>
<evidence type="ECO:0000256" key="1">
    <source>
        <dbReference type="ARBA" id="ARBA00006484"/>
    </source>
</evidence>
<proteinExistence type="inferred from homology"/>
<dbReference type="Pfam" id="PF13561">
    <property type="entry name" value="adh_short_C2"/>
    <property type="match status" value="1"/>
</dbReference>
<reference evidence="3 4" key="1">
    <citation type="journal article" date="2019" name="Int. J. Syst. Evol. Microbiol.">
        <title>The Global Catalogue of Microorganisms (GCM) 10K type strain sequencing project: providing services to taxonomists for standard genome sequencing and annotation.</title>
        <authorList>
            <consortium name="The Broad Institute Genomics Platform"/>
            <consortium name="The Broad Institute Genome Sequencing Center for Infectious Disease"/>
            <person name="Wu L."/>
            <person name="Ma J."/>
        </authorList>
    </citation>
    <scope>NUCLEOTIDE SEQUENCE [LARGE SCALE GENOMIC DNA]</scope>
    <source>
        <strain evidence="3 4">JCM 15933</strain>
    </source>
</reference>
<gene>
    <name evidence="3" type="ORF">GCM10009827_088220</name>
</gene>
<sequence length="263" mass="26166">MDLHLSGKTAVVTGASKGIGLAVTQALAAEGVRVVAGARTAGPDLTQLSGSADVRVVEVDLSTADGPARLVDTAVTAFGGLDILVNNVGAVRPRTAGFLAVTDEEWTATLTLNLLAAVRTTRAALPHLLASGAGSIVTVGSVNATLPDPLVIDYSAAKAALASFSKSLSKEFGGRGVRVNTVSPGPVSTGLWLGDDGVAATVARSLGGGDPGAVADRAAGESVTGRFTRPQEVADLVLLLASDRTANVTGADFAVDGGLVSTL</sequence>
<evidence type="ECO:0000256" key="2">
    <source>
        <dbReference type="ARBA" id="ARBA00023002"/>
    </source>
</evidence>
<protein>
    <submittedName>
        <fullName evidence="3">SDR family oxidoreductase</fullName>
    </submittedName>
</protein>
<comment type="caution">
    <text evidence="3">The sequence shown here is derived from an EMBL/GenBank/DDBJ whole genome shotgun (WGS) entry which is preliminary data.</text>
</comment>
<dbReference type="PANTHER" id="PTHR42760:SF133">
    <property type="entry name" value="3-OXOACYL-[ACYL-CARRIER-PROTEIN] REDUCTASE"/>
    <property type="match status" value="1"/>
</dbReference>
<dbReference type="InterPro" id="IPR020904">
    <property type="entry name" value="Sc_DH/Rdtase_CS"/>
</dbReference>
<dbReference type="Gene3D" id="3.40.50.720">
    <property type="entry name" value="NAD(P)-binding Rossmann-like Domain"/>
    <property type="match status" value="1"/>
</dbReference>
<dbReference type="SUPFAM" id="SSF51735">
    <property type="entry name" value="NAD(P)-binding Rossmann-fold domains"/>
    <property type="match status" value="1"/>
</dbReference>
<dbReference type="PRINTS" id="PR00081">
    <property type="entry name" value="GDHRDH"/>
</dbReference>
<dbReference type="PROSITE" id="PS00061">
    <property type="entry name" value="ADH_SHORT"/>
    <property type="match status" value="1"/>
</dbReference>
<dbReference type="PANTHER" id="PTHR42760">
    <property type="entry name" value="SHORT-CHAIN DEHYDROGENASES/REDUCTASES FAMILY MEMBER"/>
    <property type="match status" value="1"/>
</dbReference>
<dbReference type="RefSeq" id="WP_344510076.1">
    <property type="nucleotide sequence ID" value="NZ_BAAAQD010000023.1"/>
</dbReference>
<accession>A0ABN2C9G9</accession>
<keyword evidence="4" id="KW-1185">Reference proteome</keyword>
<dbReference type="InterPro" id="IPR002347">
    <property type="entry name" value="SDR_fam"/>
</dbReference>
<evidence type="ECO:0000313" key="3">
    <source>
        <dbReference type="EMBL" id="GAA1553793.1"/>
    </source>
</evidence>
<keyword evidence="2" id="KW-0560">Oxidoreductase</keyword>
<evidence type="ECO:0000313" key="4">
    <source>
        <dbReference type="Proteomes" id="UP001501470"/>
    </source>
</evidence>